<protein>
    <submittedName>
        <fullName evidence="2">Copper/silver efflux system protein CusB</fullName>
    </submittedName>
</protein>
<evidence type="ECO:0000313" key="3">
    <source>
        <dbReference type="Proteomes" id="UP000005808"/>
    </source>
</evidence>
<dbReference type="GO" id="GO:0046872">
    <property type="term" value="F:metal ion binding"/>
    <property type="evidence" value="ECO:0007669"/>
    <property type="project" value="InterPro"/>
</dbReference>
<name>H1SG53_9BURK</name>
<feature type="domain" description="Heavy metal binding" evidence="1">
    <location>
        <begin position="2"/>
        <end position="23"/>
    </location>
</feature>
<dbReference type="Pfam" id="PF19335">
    <property type="entry name" value="HMBD"/>
    <property type="match status" value="1"/>
</dbReference>
<gene>
    <name evidence="2" type="ORF">OR16_36780</name>
</gene>
<dbReference type="InterPro" id="IPR045800">
    <property type="entry name" value="HMBD"/>
</dbReference>
<reference evidence="2 3" key="1">
    <citation type="journal article" date="2012" name="J. Bacteriol.">
        <title>De Novo Genome Project of Cupriavidus basilensis OR16.</title>
        <authorList>
            <person name="Cserhati M."/>
            <person name="Kriszt B."/>
            <person name="Szoboszlay S."/>
            <person name="Toth A."/>
            <person name="Szabo I."/>
            <person name="Tancsics A."/>
            <person name="Nagy I."/>
            <person name="Horvath B."/>
            <person name="Nagy I."/>
            <person name="Kukolya J."/>
        </authorList>
    </citation>
    <scope>NUCLEOTIDE SEQUENCE [LARGE SCALE GENOMIC DNA]</scope>
    <source>
        <strain evidence="2 3">OR16</strain>
    </source>
</reference>
<evidence type="ECO:0000313" key="2">
    <source>
        <dbReference type="EMBL" id="EHP38539.1"/>
    </source>
</evidence>
<sequence>MVPGQRFDKPGKSPFMDMQLVPVYEDAGTSGAALT</sequence>
<proteinExistence type="predicted"/>
<dbReference type="EMBL" id="AHJE01000121">
    <property type="protein sequence ID" value="EHP38539.1"/>
    <property type="molecule type" value="Genomic_DNA"/>
</dbReference>
<organism evidence="2 3">
    <name type="scientific">Cupriavidus basilensis OR16</name>
    <dbReference type="NCBI Taxonomy" id="1127483"/>
    <lineage>
        <taxon>Bacteria</taxon>
        <taxon>Pseudomonadati</taxon>
        <taxon>Pseudomonadota</taxon>
        <taxon>Betaproteobacteria</taxon>
        <taxon>Burkholderiales</taxon>
        <taxon>Burkholderiaceae</taxon>
        <taxon>Cupriavidus</taxon>
    </lineage>
</organism>
<comment type="caution">
    <text evidence="2">The sequence shown here is derived from an EMBL/GenBank/DDBJ whole genome shotgun (WGS) entry which is preliminary data.</text>
</comment>
<evidence type="ECO:0000259" key="1">
    <source>
        <dbReference type="Pfam" id="PF19335"/>
    </source>
</evidence>
<dbReference type="AlphaFoldDB" id="H1SG53"/>
<accession>H1SG53</accession>
<dbReference type="Proteomes" id="UP000005808">
    <property type="component" value="Unassembled WGS sequence"/>
</dbReference>
<dbReference type="RefSeq" id="WP_006163334.1">
    <property type="nucleotide sequence ID" value="NZ_AHJE01000121.1"/>
</dbReference>
<feature type="non-terminal residue" evidence="2">
    <location>
        <position position="35"/>
    </location>
</feature>